<dbReference type="GO" id="GO:0016020">
    <property type="term" value="C:membrane"/>
    <property type="evidence" value="ECO:0007669"/>
    <property type="project" value="InterPro"/>
</dbReference>
<keyword evidence="8" id="KW-1185">Reference proteome</keyword>
<keyword evidence="7" id="KW-0645">Protease</keyword>
<dbReference type="GO" id="GO:0004222">
    <property type="term" value="F:metalloendopeptidase activity"/>
    <property type="evidence" value="ECO:0007669"/>
    <property type="project" value="InterPro"/>
</dbReference>
<feature type="transmembrane region" description="Helical" evidence="5">
    <location>
        <begin position="57"/>
        <end position="75"/>
    </location>
</feature>
<comment type="caution">
    <text evidence="7">The sequence shown here is derived from an EMBL/GenBank/DDBJ whole genome shotgun (WGS) entry which is preliminary data.</text>
</comment>
<reference evidence="7 8" key="1">
    <citation type="journal article" name="Nat. Commun.">
        <title>Undinarchaeota illuminate DPANN phylogeny and the impact of gene transfer on archaeal evolution.</title>
        <authorList>
            <person name="Dombrowski N."/>
            <person name="Williams T.A."/>
            <person name="Sun J."/>
            <person name="Woodcroft B.J."/>
            <person name="Lee J.H."/>
            <person name="Minh B.Q."/>
            <person name="Rinke C."/>
            <person name="Spang A."/>
        </authorList>
    </citation>
    <scope>NUCLEOTIDE SEQUENCE [LARGE SCALE GENOMIC DNA]</scope>
    <source>
        <strain evidence="7">MAG_bin1129</strain>
    </source>
</reference>
<organism evidence="7 8">
    <name type="scientific">Candidatus Naiadarchaeum limnaeum</name>
    <dbReference type="NCBI Taxonomy" id="2756139"/>
    <lineage>
        <taxon>Archaea</taxon>
        <taxon>Candidatus Undinarchaeota</taxon>
        <taxon>Candidatus Undinarchaeia</taxon>
        <taxon>Candidatus Naiadarchaeales</taxon>
        <taxon>Candidatus Naiadarchaeaceae</taxon>
        <taxon>Candidatus Naiadarchaeum</taxon>
    </lineage>
</organism>
<evidence type="ECO:0000256" key="3">
    <source>
        <dbReference type="ARBA" id="ARBA00022989"/>
    </source>
</evidence>
<dbReference type="PRINTS" id="PR01000">
    <property type="entry name" value="SREBPS2PTASE"/>
</dbReference>
<name>A0A832V140_9ARCH</name>
<feature type="transmembrane region" description="Helical" evidence="5">
    <location>
        <begin position="335"/>
        <end position="355"/>
    </location>
</feature>
<feature type="transmembrane region" description="Helical" evidence="5">
    <location>
        <begin position="376"/>
        <end position="398"/>
    </location>
</feature>
<feature type="transmembrane region" description="Helical" evidence="5">
    <location>
        <begin position="114"/>
        <end position="135"/>
    </location>
</feature>
<protein>
    <submittedName>
        <fullName evidence="7">Site-2 protease family protein</fullName>
    </submittedName>
</protein>
<feature type="transmembrane region" description="Helical" evidence="5">
    <location>
        <begin position="141"/>
        <end position="160"/>
    </location>
</feature>
<dbReference type="InterPro" id="IPR036034">
    <property type="entry name" value="PDZ_sf"/>
</dbReference>
<feature type="transmembrane region" description="Helical" evidence="5">
    <location>
        <begin position="81"/>
        <end position="102"/>
    </location>
</feature>
<dbReference type="PANTHER" id="PTHR13325">
    <property type="entry name" value="PROTEASE M50 MEMBRANE-BOUND TRANSCRIPTION FACTOR SITE 2 PROTEASE"/>
    <property type="match status" value="1"/>
</dbReference>
<feature type="domain" description="Peptidase M50" evidence="6">
    <location>
        <begin position="118"/>
        <end position="392"/>
    </location>
</feature>
<feature type="transmembrane region" description="Helical" evidence="5">
    <location>
        <begin position="6"/>
        <end position="22"/>
    </location>
</feature>
<dbReference type="InterPro" id="IPR008915">
    <property type="entry name" value="Peptidase_M50"/>
</dbReference>
<dbReference type="SUPFAM" id="SSF50156">
    <property type="entry name" value="PDZ domain-like"/>
    <property type="match status" value="1"/>
</dbReference>
<evidence type="ECO:0000256" key="2">
    <source>
        <dbReference type="ARBA" id="ARBA00022692"/>
    </source>
</evidence>
<dbReference type="PANTHER" id="PTHR13325:SF3">
    <property type="entry name" value="MEMBRANE-BOUND TRANSCRIPTION FACTOR SITE-2 PROTEASE"/>
    <property type="match status" value="1"/>
</dbReference>
<dbReference type="AlphaFoldDB" id="A0A832V140"/>
<comment type="subcellular location">
    <subcellularLocation>
        <location evidence="1">Endomembrane system</location>
        <topology evidence="1">Multi-pass membrane protein</topology>
    </subcellularLocation>
</comment>
<dbReference type="Pfam" id="PF02163">
    <property type="entry name" value="Peptidase_M50"/>
    <property type="match status" value="1"/>
</dbReference>
<evidence type="ECO:0000259" key="6">
    <source>
        <dbReference type="Pfam" id="PF02163"/>
    </source>
</evidence>
<dbReference type="InterPro" id="IPR001193">
    <property type="entry name" value="MBTPS2"/>
</dbReference>
<dbReference type="GO" id="GO:0005737">
    <property type="term" value="C:cytoplasm"/>
    <property type="evidence" value="ECO:0007669"/>
    <property type="project" value="TreeGrafter"/>
</dbReference>
<feature type="transmembrane region" description="Helical" evidence="5">
    <location>
        <begin position="181"/>
        <end position="202"/>
    </location>
</feature>
<keyword evidence="2 5" id="KW-0812">Transmembrane</keyword>
<evidence type="ECO:0000313" key="7">
    <source>
        <dbReference type="EMBL" id="HIK00283.1"/>
    </source>
</evidence>
<gene>
    <name evidence="7" type="ORF">H1016_01955</name>
</gene>
<keyword evidence="4 5" id="KW-0472">Membrane</keyword>
<dbReference type="GO" id="GO:0031293">
    <property type="term" value="P:membrane protein intracellular domain proteolysis"/>
    <property type="evidence" value="ECO:0007669"/>
    <property type="project" value="TreeGrafter"/>
</dbReference>
<sequence>MVNVYIIVSIILALIISGWFYHRGRTRKNIERYGPLALFHTSRGIEFIEKVSNLSPLFWKVFSTVGIIVAFIFMLDIAVGMYFSAKTILETPTAIAGAVIILPGLEVMGIRIPVFGWLAGIIVLLFAHEFAHGIIARAEKIRVLSVGALFLGFLPIGAFVKPDEEHLKRVKTVKQLRIFAVGSFVNILISVTIVALIVFALLPAATASINGIKLTKVDKNGAAYSAGLRETMQITHLDDIEIKDWAHFINTWEEKNYSASENVKFTTYEGEFITVTLADRGDGKGKAGIVFCGKGIEKINYPVQFLAPFILLQQQQFCQSSENTNAATFWFGYEILVWIAIINFGIGLVNLLPIKPLDGGLMMESIIRRMVRSKSISNKIVIGISLFFLLLLLINIVGPHIRTLLSAL</sequence>
<dbReference type="Proteomes" id="UP000646946">
    <property type="component" value="Unassembled WGS sequence"/>
</dbReference>
<proteinExistence type="predicted"/>
<evidence type="ECO:0000256" key="1">
    <source>
        <dbReference type="ARBA" id="ARBA00004127"/>
    </source>
</evidence>
<keyword evidence="3 5" id="KW-1133">Transmembrane helix</keyword>
<dbReference type="Gene3D" id="2.30.42.10">
    <property type="match status" value="1"/>
</dbReference>
<keyword evidence="7" id="KW-0378">Hydrolase</keyword>
<dbReference type="EMBL" id="DVAB01000018">
    <property type="protein sequence ID" value="HIK00283.1"/>
    <property type="molecule type" value="Genomic_DNA"/>
</dbReference>
<evidence type="ECO:0000256" key="5">
    <source>
        <dbReference type="SAM" id="Phobius"/>
    </source>
</evidence>
<dbReference type="GO" id="GO:0012505">
    <property type="term" value="C:endomembrane system"/>
    <property type="evidence" value="ECO:0007669"/>
    <property type="project" value="UniProtKB-SubCell"/>
</dbReference>
<evidence type="ECO:0000313" key="8">
    <source>
        <dbReference type="Proteomes" id="UP000646946"/>
    </source>
</evidence>
<accession>A0A832V140</accession>
<evidence type="ECO:0000256" key="4">
    <source>
        <dbReference type="ARBA" id="ARBA00023136"/>
    </source>
</evidence>